<dbReference type="PANTHER" id="PTHR16222">
    <property type="entry name" value="ADP-RIBOSYLGLYCOHYDROLASE"/>
    <property type="match status" value="1"/>
</dbReference>
<evidence type="ECO:0000256" key="2">
    <source>
        <dbReference type="ARBA" id="ARBA00022801"/>
    </source>
</evidence>
<organism evidence="4">
    <name type="scientific">Mariniphaga anaerophila</name>
    <dbReference type="NCBI Taxonomy" id="1484053"/>
    <lineage>
        <taxon>Bacteria</taxon>
        <taxon>Pseudomonadati</taxon>
        <taxon>Bacteroidota</taxon>
        <taxon>Bacteroidia</taxon>
        <taxon>Marinilabiliales</taxon>
        <taxon>Prolixibacteraceae</taxon>
        <taxon>Mariniphaga</taxon>
    </lineage>
</organism>
<dbReference type="PANTHER" id="PTHR16222:SF24">
    <property type="entry name" value="ADP-RIBOSYLHYDROLASE ARH3"/>
    <property type="match status" value="1"/>
</dbReference>
<name>A0A831LQ35_9BACT</name>
<dbReference type="InterPro" id="IPR036705">
    <property type="entry name" value="Ribosyl_crysJ1_sf"/>
</dbReference>
<feature type="binding site" evidence="3">
    <location>
        <position position="58"/>
    </location>
    <ligand>
        <name>Mg(2+)</name>
        <dbReference type="ChEBI" id="CHEBI:18420"/>
        <label>1</label>
    </ligand>
</feature>
<gene>
    <name evidence="4" type="ORF">ENN90_15465</name>
</gene>
<dbReference type="EMBL" id="DSDK01000867">
    <property type="protein sequence ID" value="HDR52994.1"/>
    <property type="molecule type" value="Genomic_DNA"/>
</dbReference>
<dbReference type="Gene3D" id="1.10.4080.10">
    <property type="entry name" value="ADP-ribosylation/Crystallin J1"/>
    <property type="match status" value="1"/>
</dbReference>
<sequence>MRKIDISRYIGCLIGGAVGDALGAPIEFLSLSQIRAKYGENGITNYVEFEKDTGEFTDDTQMTLFTAEALLRAYHRAMLKGIGGALNAIAHHSYLRWLHTQGIGVNAENIKAGKYDVTSGWLIKQKILYRKRAPGNTCIMALGSGIAGTIDQPINNSKGCGTIMRMAPVGLFFEGKANEAFETACELSAITHGHPTGYLSAGFFAATITNLAIGNSLIDSIDRAKKILIKWEHHKETLHAVNAAIELFNKSKNERQNTKAETIEELGQGWVAEEALAMSLFASLLFENDFKRG</sequence>
<accession>A0A831LQ35</accession>
<comment type="cofactor">
    <cofactor evidence="3">
        <name>Mg(2+)</name>
        <dbReference type="ChEBI" id="CHEBI:18420"/>
    </cofactor>
    <text evidence="3">Binds 2 magnesium ions per subunit.</text>
</comment>
<dbReference type="GO" id="GO:0016787">
    <property type="term" value="F:hydrolase activity"/>
    <property type="evidence" value="ECO:0007669"/>
    <property type="project" value="UniProtKB-KW"/>
</dbReference>
<feature type="non-terminal residue" evidence="4">
    <location>
        <position position="293"/>
    </location>
</feature>
<proteinExistence type="inferred from homology"/>
<dbReference type="SUPFAM" id="SSF101478">
    <property type="entry name" value="ADP-ribosylglycohydrolase"/>
    <property type="match status" value="1"/>
</dbReference>
<feature type="binding site" evidence="3">
    <location>
        <position position="59"/>
    </location>
    <ligand>
        <name>Mg(2+)</name>
        <dbReference type="ChEBI" id="CHEBI:18420"/>
        <label>1</label>
    </ligand>
</feature>
<comment type="similarity">
    <text evidence="1">Belongs to the ADP-ribosylglycohydrolase family.</text>
</comment>
<evidence type="ECO:0000256" key="3">
    <source>
        <dbReference type="PIRSR" id="PIRSR605502-1"/>
    </source>
</evidence>
<comment type="caution">
    <text evidence="4">The sequence shown here is derived from an EMBL/GenBank/DDBJ whole genome shotgun (WGS) entry which is preliminary data.</text>
</comment>
<dbReference type="InterPro" id="IPR050792">
    <property type="entry name" value="ADP-ribosylglycohydrolase"/>
</dbReference>
<keyword evidence="2" id="KW-0378">Hydrolase</keyword>
<keyword evidence="3" id="KW-0460">Magnesium</keyword>
<dbReference type="GO" id="GO:0046872">
    <property type="term" value="F:metal ion binding"/>
    <property type="evidence" value="ECO:0007669"/>
    <property type="project" value="UniProtKB-KW"/>
</dbReference>
<feature type="binding site" evidence="3">
    <location>
        <position position="57"/>
    </location>
    <ligand>
        <name>Mg(2+)</name>
        <dbReference type="ChEBI" id="CHEBI:18420"/>
        <label>1</label>
    </ligand>
</feature>
<dbReference type="Pfam" id="PF03747">
    <property type="entry name" value="ADP_ribosyl_GH"/>
    <property type="match status" value="1"/>
</dbReference>
<dbReference type="AlphaFoldDB" id="A0A831LQ35"/>
<evidence type="ECO:0000256" key="1">
    <source>
        <dbReference type="ARBA" id="ARBA00010702"/>
    </source>
</evidence>
<protein>
    <submittedName>
        <fullName evidence="4">ADP-ribosylglycohydrolase family protein</fullName>
    </submittedName>
</protein>
<reference evidence="4" key="1">
    <citation type="journal article" date="2020" name="mSystems">
        <title>Genome- and Community-Level Interaction Insights into Carbon Utilization and Element Cycling Functions of Hydrothermarchaeota in Hydrothermal Sediment.</title>
        <authorList>
            <person name="Zhou Z."/>
            <person name="Liu Y."/>
            <person name="Xu W."/>
            <person name="Pan J."/>
            <person name="Luo Z.H."/>
            <person name="Li M."/>
        </authorList>
    </citation>
    <scope>NUCLEOTIDE SEQUENCE [LARGE SCALE GENOMIC DNA]</scope>
    <source>
        <strain evidence="4">SpSt-1217</strain>
    </source>
</reference>
<dbReference type="InterPro" id="IPR005502">
    <property type="entry name" value="Ribosyl_crysJ1"/>
</dbReference>
<keyword evidence="3" id="KW-0479">Metal-binding</keyword>
<dbReference type="Proteomes" id="UP000886047">
    <property type="component" value="Unassembled WGS sequence"/>
</dbReference>
<evidence type="ECO:0000313" key="4">
    <source>
        <dbReference type="EMBL" id="HDR52994.1"/>
    </source>
</evidence>